<evidence type="ECO:0008006" key="3">
    <source>
        <dbReference type="Google" id="ProtNLM"/>
    </source>
</evidence>
<dbReference type="STRING" id="1220583.GOACH_06_01200"/>
<dbReference type="AlphaFoldDB" id="L7KLP0"/>
<protein>
    <recommendedName>
        <fullName evidence="3">ESX-1 secretion-associated protein</fullName>
    </recommendedName>
</protein>
<accession>L7KLP0</accession>
<dbReference type="EMBL" id="BANR01000006">
    <property type="protein sequence ID" value="GAC48623.1"/>
    <property type="molecule type" value="Genomic_DNA"/>
</dbReference>
<gene>
    <name evidence="1" type="ORF">GOACH_06_01200</name>
</gene>
<dbReference type="eggNOG" id="ENOG5031W15">
    <property type="taxonomic scope" value="Bacteria"/>
</dbReference>
<organism evidence="1 2">
    <name type="scientific">Gordonia aichiensis NBRC 108223</name>
    <dbReference type="NCBI Taxonomy" id="1220583"/>
    <lineage>
        <taxon>Bacteria</taxon>
        <taxon>Bacillati</taxon>
        <taxon>Actinomycetota</taxon>
        <taxon>Actinomycetes</taxon>
        <taxon>Mycobacteriales</taxon>
        <taxon>Gordoniaceae</taxon>
        <taxon>Gordonia</taxon>
    </lineage>
</organism>
<dbReference type="InterPro" id="IPR022536">
    <property type="entry name" value="EspC"/>
</dbReference>
<name>L7KLP0_9ACTN</name>
<dbReference type="OrthoDB" id="4381629at2"/>
<dbReference type="RefSeq" id="WP_005174028.1">
    <property type="nucleotide sequence ID" value="NZ_BANR01000006.1"/>
</dbReference>
<keyword evidence="2" id="KW-1185">Reference proteome</keyword>
<evidence type="ECO:0000313" key="2">
    <source>
        <dbReference type="Proteomes" id="UP000010988"/>
    </source>
</evidence>
<sequence length="112" mass="11704">MTDLTPRDTAASHTRLETDALDVYAETQRAAEDRVAAHAATSRVALTALTPTFGVIGADFLAALSTTMQARANRLEAQAVTHGRIGTHTSTAADAYSDADTACASDMGLRLP</sequence>
<reference evidence="1 2" key="1">
    <citation type="submission" date="2012-12" db="EMBL/GenBank/DDBJ databases">
        <title>Whole genome shotgun sequence of Gordonia aichiensis NBRC 108223.</title>
        <authorList>
            <person name="Isaki-Nakamura S."/>
            <person name="Hosoyama A."/>
            <person name="Tsuchikane K."/>
            <person name="Ando Y."/>
            <person name="Baba S."/>
            <person name="Ohji S."/>
            <person name="Hamada M."/>
            <person name="Tamura T."/>
            <person name="Yamazoe A."/>
            <person name="Yamazaki S."/>
            <person name="Fujita N."/>
        </authorList>
    </citation>
    <scope>NUCLEOTIDE SEQUENCE [LARGE SCALE GENOMIC DNA]</scope>
    <source>
        <strain evidence="1 2">NBRC 108223</strain>
    </source>
</reference>
<dbReference type="Proteomes" id="UP000010988">
    <property type="component" value="Unassembled WGS sequence"/>
</dbReference>
<dbReference type="Pfam" id="PF10824">
    <property type="entry name" value="T7SS_ESX_EspC"/>
    <property type="match status" value="1"/>
</dbReference>
<comment type="caution">
    <text evidence="1">The sequence shown here is derived from an EMBL/GenBank/DDBJ whole genome shotgun (WGS) entry which is preliminary data.</text>
</comment>
<proteinExistence type="predicted"/>
<evidence type="ECO:0000313" key="1">
    <source>
        <dbReference type="EMBL" id="GAC48623.1"/>
    </source>
</evidence>
<dbReference type="GO" id="GO:0009306">
    <property type="term" value="P:protein secretion"/>
    <property type="evidence" value="ECO:0007669"/>
    <property type="project" value="InterPro"/>
</dbReference>